<dbReference type="AlphaFoldDB" id="A0A1F6CLU8"/>
<proteinExistence type="predicted"/>
<gene>
    <name evidence="1" type="ORF">A3F84_24535</name>
</gene>
<evidence type="ECO:0000313" key="1">
    <source>
        <dbReference type="EMBL" id="OGG50058.1"/>
    </source>
</evidence>
<evidence type="ECO:0008006" key="3">
    <source>
        <dbReference type="Google" id="ProtNLM"/>
    </source>
</evidence>
<protein>
    <recommendedName>
        <fullName evidence="3">Xylose isomerase-like TIM barrel domain-containing protein</fullName>
    </recommendedName>
</protein>
<evidence type="ECO:0000313" key="2">
    <source>
        <dbReference type="Proteomes" id="UP000178606"/>
    </source>
</evidence>
<reference evidence="1 2" key="1">
    <citation type="journal article" date="2016" name="Nat. Commun.">
        <title>Thousands of microbial genomes shed light on interconnected biogeochemical processes in an aquifer system.</title>
        <authorList>
            <person name="Anantharaman K."/>
            <person name="Brown C.T."/>
            <person name="Hug L.A."/>
            <person name="Sharon I."/>
            <person name="Castelle C.J."/>
            <person name="Probst A.J."/>
            <person name="Thomas B.C."/>
            <person name="Singh A."/>
            <person name="Wilkins M.J."/>
            <person name="Karaoz U."/>
            <person name="Brodie E.L."/>
            <person name="Williams K.H."/>
            <person name="Hubbard S.S."/>
            <person name="Banfield J.F."/>
        </authorList>
    </citation>
    <scope>NUCLEOTIDE SEQUENCE [LARGE SCALE GENOMIC DNA]</scope>
    <source>
        <strain evidence="2">RIFCSPLOWO2_12_FULL_64_10</strain>
    </source>
</reference>
<organism evidence="1 2">
    <name type="scientific">Handelsmanbacteria sp. (strain RIFCSPLOWO2_12_FULL_64_10)</name>
    <dbReference type="NCBI Taxonomy" id="1817868"/>
    <lineage>
        <taxon>Bacteria</taxon>
        <taxon>Candidatus Handelsmaniibacteriota</taxon>
    </lineage>
</organism>
<dbReference type="Proteomes" id="UP000178606">
    <property type="component" value="Unassembled WGS sequence"/>
</dbReference>
<dbReference type="EMBL" id="MFKF01000215">
    <property type="protein sequence ID" value="OGG50058.1"/>
    <property type="molecule type" value="Genomic_DNA"/>
</dbReference>
<sequence length="277" mass="31569">MSALPTVPLGPHRVSRLILGDNPIYGYSHFNHLLSQHQREFHTPDRVMATLRRAEEVGINAWQNSLTERSLSDLLRYRQEGGTIQWLCLSTSQWYHEPHRVAEAARHGPIGIAPHGGGVAGRCLRENRLDLLKDILKRIRDAGVLVGLSVHDPRLLRIAEDEAWDVDYYMTALYNLAGAHREFEQRFGHPPLSEVYLREHRALMCEQVRQTKKPCIAYKVLAAGRAIRSRDQIREEIAFALKHIKPTDALLMGMYQQFNDQIGENAALVAELCQELS</sequence>
<comment type="caution">
    <text evidence="1">The sequence shown here is derived from an EMBL/GenBank/DDBJ whole genome shotgun (WGS) entry which is preliminary data.</text>
</comment>
<name>A0A1F6CLU8_HANXR</name>
<accession>A0A1F6CLU8</accession>